<dbReference type="Proteomes" id="UP000516424">
    <property type="component" value="Chromosome"/>
</dbReference>
<accession>A0AB33ILZ5</accession>
<feature type="region of interest" description="Disordered" evidence="1">
    <location>
        <begin position="66"/>
        <end position="88"/>
    </location>
</feature>
<gene>
    <name evidence="2" type="ORF">EMQ_2478</name>
</gene>
<evidence type="ECO:0000313" key="2">
    <source>
        <dbReference type="EMBL" id="BCK76872.1"/>
    </source>
</evidence>
<keyword evidence="3" id="KW-1185">Reference proteome</keyword>
<dbReference type="EMBL" id="AP023410">
    <property type="protein sequence ID" value="BCK76872.1"/>
    <property type="molecule type" value="Genomic_DNA"/>
</dbReference>
<dbReference type="AlphaFoldDB" id="A0AB33ILZ5"/>
<evidence type="ECO:0000313" key="3">
    <source>
        <dbReference type="Proteomes" id="UP000516424"/>
    </source>
</evidence>
<name>A0AB33ILZ5_ACEAC</name>
<organism evidence="2 3">
    <name type="scientific">Acetobacter aceti NBRC 14818</name>
    <dbReference type="NCBI Taxonomy" id="887700"/>
    <lineage>
        <taxon>Bacteria</taxon>
        <taxon>Pseudomonadati</taxon>
        <taxon>Pseudomonadota</taxon>
        <taxon>Alphaproteobacteria</taxon>
        <taxon>Acetobacterales</taxon>
        <taxon>Acetobacteraceae</taxon>
        <taxon>Acetobacter</taxon>
        <taxon>Acetobacter subgen. Acetobacter</taxon>
    </lineage>
</organism>
<proteinExistence type="predicted"/>
<evidence type="ECO:0000256" key="1">
    <source>
        <dbReference type="SAM" id="MobiDB-lite"/>
    </source>
</evidence>
<protein>
    <submittedName>
        <fullName evidence="2">Uncharacterized protein</fullName>
    </submittedName>
</protein>
<reference evidence="2 3" key="1">
    <citation type="journal article" date="2011" name="Microbiology">
        <title>Transcriptome response to different carbon sources in Acetobacter aceti.</title>
        <authorList>
            <person name="Sakurai K."/>
            <person name="Arai H."/>
            <person name="Ishii M."/>
            <person name="Igarashi Y."/>
        </authorList>
    </citation>
    <scope>NUCLEOTIDE SEQUENCE [LARGE SCALE GENOMIC DNA]</scope>
    <source>
        <strain evidence="2 3">NBRC 14818</strain>
    </source>
</reference>
<sequence>MYLAARKPATDWRPFARSDSRKAIRHWEIFCIRLPVLKWFSPASAVLDRTPTVRLVFPETSTPRPLAPAYRPDSAPGVALPPTETVVP</sequence>